<dbReference type="PANTHER" id="PTHR41695">
    <property type="entry name" value="1,4-ALPHA-GLUCAN BRANCHING ENZYME RV3031-RELATED"/>
    <property type="match status" value="1"/>
</dbReference>
<name>A0ABY4R296_9ACTN</name>
<proteinExistence type="inferred from homology"/>
<evidence type="ECO:0000259" key="4">
    <source>
        <dbReference type="Pfam" id="PF03065"/>
    </source>
</evidence>
<reference evidence="6" key="2">
    <citation type="submission" date="2022-05" db="EMBL/GenBank/DDBJ databases">
        <authorList>
            <person name="Kim J.-S."/>
            <person name="Lee K."/>
            <person name="Suh M."/>
            <person name="Eom M."/>
            <person name="Kim J.-S."/>
            <person name="Kim D.-S."/>
            <person name="Ko S.-H."/>
            <person name="Shin Y."/>
            <person name="Lee J.-S."/>
        </authorList>
    </citation>
    <scope>NUCLEOTIDE SEQUENCE</scope>
    <source>
        <strain evidence="6">N237</strain>
    </source>
</reference>
<reference evidence="6" key="1">
    <citation type="journal article" date="2018" name="Int. J. Syst. Evol. Microbiol.">
        <title>Jatrophihabitans telluris sp. nov., isolated from sediment soil of lava forest wetlands and the emended description of the genus Jatrophihabitans.</title>
        <authorList>
            <person name="Lee K.C."/>
            <person name="Suh M.K."/>
            <person name="Eom M.K."/>
            <person name="Kim K.K."/>
            <person name="Kim J.S."/>
            <person name="Kim D.S."/>
            <person name="Ko S.H."/>
            <person name="Shin Y.K."/>
            <person name="Lee J.S."/>
        </authorList>
    </citation>
    <scope>NUCLEOTIDE SEQUENCE</scope>
    <source>
        <strain evidence="6">N237</strain>
    </source>
</reference>
<dbReference type="InterPro" id="IPR037090">
    <property type="entry name" value="57_glycoside_trans_central"/>
</dbReference>
<protein>
    <submittedName>
        <fullName evidence="6">DUF1957 domain-containing protein</fullName>
    </submittedName>
</protein>
<dbReference type="InterPro" id="IPR004300">
    <property type="entry name" value="Glyco_hydro_57_N"/>
</dbReference>
<dbReference type="RefSeq" id="WP_249773813.1">
    <property type="nucleotide sequence ID" value="NZ_CP097332.1"/>
</dbReference>
<gene>
    <name evidence="6" type="ORF">M6D93_07905</name>
</gene>
<dbReference type="InterPro" id="IPR015293">
    <property type="entry name" value="BE_C"/>
</dbReference>
<keyword evidence="2 3" id="KW-0119">Carbohydrate metabolism</keyword>
<sequence>MRRLGSFCLVLHTHLPWVAHHGSWPVGEEWLHQAFTGSWRRVVTMLESLAEQGYSQVATIGITPVLAAMLDDPYCLRELHSWAGRWQLRAEELAQRPGFDRLATHERAAATQCLSDLEARWLTGGLSSVLRPLIAAGTIELLGGPATHPFQPLLSERFAQAQLGTGLADTALRLGHRPAGIWAPECGYAPGLEALYAQAGVQHFLVDGPALDGRTGRGAFVGDSDVVCFARDRDLSYRIWSARDGYPAGAAYRDFHTFDHDSGFRPARVTGLEVSGPDKARWDPAAAAAAAERDALRFVRAVQQRLQELAKDPQQDGHEPLVVAAFDTELFGHWWYEGPEFLSAVLRLLPESGVELRTLAGARDAGLVSRRVHLAPSSWGAGQDWRVWDNDAVADLLETSSSVQNRLFELLDRRGERPSRDPVLDQLARQALLLSSSDWAFMITRDAAAGYARERAERHADDFFGLADLSERADDRAAVAEAARQRQRDGLFGRLDARTF</sequence>
<feature type="domain" description="Glycoside hydrolase family 57 N-terminal" evidence="4">
    <location>
        <begin position="9"/>
        <end position="358"/>
    </location>
</feature>
<evidence type="ECO:0000259" key="5">
    <source>
        <dbReference type="Pfam" id="PF09210"/>
    </source>
</evidence>
<dbReference type="Proteomes" id="UP001056336">
    <property type="component" value="Chromosome"/>
</dbReference>
<dbReference type="InterPro" id="IPR011330">
    <property type="entry name" value="Glyco_hydro/deAcase_b/a-brl"/>
</dbReference>
<feature type="domain" description="1,4-alpha-glucan branching enzyme C-terminal" evidence="5">
    <location>
        <begin position="403"/>
        <end position="500"/>
    </location>
</feature>
<keyword evidence="7" id="KW-1185">Reference proteome</keyword>
<organism evidence="6 7">
    <name type="scientific">Jatrophihabitans telluris</name>
    <dbReference type="NCBI Taxonomy" id="2038343"/>
    <lineage>
        <taxon>Bacteria</taxon>
        <taxon>Bacillati</taxon>
        <taxon>Actinomycetota</taxon>
        <taxon>Actinomycetes</taxon>
        <taxon>Jatrophihabitantales</taxon>
        <taxon>Jatrophihabitantaceae</taxon>
        <taxon>Jatrophihabitans</taxon>
    </lineage>
</organism>
<evidence type="ECO:0000256" key="1">
    <source>
        <dbReference type="ARBA" id="ARBA00006821"/>
    </source>
</evidence>
<evidence type="ECO:0000256" key="2">
    <source>
        <dbReference type="ARBA" id="ARBA00023277"/>
    </source>
</evidence>
<dbReference type="Gene3D" id="1.20.1430.10">
    <property type="entry name" value="Families 57/38 glycoside transferase, middle domain"/>
    <property type="match status" value="1"/>
</dbReference>
<dbReference type="Pfam" id="PF03065">
    <property type="entry name" value="Glyco_hydro_57"/>
    <property type="match status" value="1"/>
</dbReference>
<dbReference type="EMBL" id="CP097332">
    <property type="protein sequence ID" value="UQX89918.1"/>
    <property type="molecule type" value="Genomic_DNA"/>
</dbReference>
<dbReference type="SUPFAM" id="SSF88713">
    <property type="entry name" value="Glycoside hydrolase/deacetylase"/>
    <property type="match status" value="1"/>
</dbReference>
<dbReference type="InterPro" id="IPR040042">
    <property type="entry name" value="Branching_enz_MT3115-like"/>
</dbReference>
<evidence type="ECO:0000313" key="6">
    <source>
        <dbReference type="EMBL" id="UQX89918.1"/>
    </source>
</evidence>
<comment type="similarity">
    <text evidence="1 3">Belongs to the glycosyl hydrolase 57 family.</text>
</comment>
<accession>A0ABY4R296</accession>
<evidence type="ECO:0000313" key="7">
    <source>
        <dbReference type="Proteomes" id="UP001056336"/>
    </source>
</evidence>
<dbReference type="Gene3D" id="3.20.110.10">
    <property type="entry name" value="Glycoside hydrolase 38, N terminal domain"/>
    <property type="match status" value="1"/>
</dbReference>
<evidence type="ECO:0000256" key="3">
    <source>
        <dbReference type="RuleBase" id="RU361196"/>
    </source>
</evidence>
<dbReference type="InterPro" id="IPR028995">
    <property type="entry name" value="Glyco_hydro_57/38_cen_sf"/>
</dbReference>
<dbReference type="PANTHER" id="PTHR41695:SF1">
    <property type="entry name" value="1,4-ALPHA-GLUCAN BRANCHING ENZYME TK1436"/>
    <property type="match status" value="1"/>
</dbReference>
<dbReference type="SUPFAM" id="SSF88688">
    <property type="entry name" value="Families 57/38 glycoside transferase middle domain"/>
    <property type="match status" value="1"/>
</dbReference>
<dbReference type="Pfam" id="PF09210">
    <property type="entry name" value="BE_C"/>
    <property type="match status" value="1"/>
</dbReference>
<dbReference type="InterPro" id="IPR027291">
    <property type="entry name" value="Glyco_hydro_38_N_sf"/>
</dbReference>